<feature type="region of interest" description="Disordered" evidence="6">
    <location>
        <begin position="215"/>
        <end position="270"/>
    </location>
</feature>
<evidence type="ECO:0000256" key="6">
    <source>
        <dbReference type="SAM" id="MobiDB-lite"/>
    </source>
</evidence>
<dbReference type="EMBL" id="CAXKWB010030378">
    <property type="protein sequence ID" value="CAL4137433.1"/>
    <property type="molecule type" value="Genomic_DNA"/>
</dbReference>
<keyword evidence="4 5" id="KW-0539">Nucleus</keyword>
<dbReference type="Gene3D" id="2.60.40.820">
    <property type="entry name" value="Transcription factor, T-box"/>
    <property type="match status" value="1"/>
</dbReference>
<dbReference type="InterPro" id="IPR046360">
    <property type="entry name" value="T-box_DNA-bd"/>
</dbReference>
<dbReference type="Pfam" id="PF00907">
    <property type="entry name" value="T-box"/>
    <property type="match status" value="1"/>
</dbReference>
<keyword evidence="9" id="KW-1185">Reference proteome</keyword>
<gene>
    <name evidence="8" type="ORF">MNOR_LOCUS28086</name>
</gene>
<organism evidence="8 9">
    <name type="scientific">Meganyctiphanes norvegica</name>
    <name type="common">Northern krill</name>
    <name type="synonym">Thysanopoda norvegica</name>
    <dbReference type="NCBI Taxonomy" id="48144"/>
    <lineage>
        <taxon>Eukaryota</taxon>
        <taxon>Metazoa</taxon>
        <taxon>Ecdysozoa</taxon>
        <taxon>Arthropoda</taxon>
        <taxon>Crustacea</taxon>
        <taxon>Multicrustacea</taxon>
        <taxon>Malacostraca</taxon>
        <taxon>Eumalacostraca</taxon>
        <taxon>Eucarida</taxon>
        <taxon>Euphausiacea</taxon>
        <taxon>Euphausiidae</taxon>
        <taxon>Meganyctiphanes</taxon>
    </lineage>
</organism>
<keyword evidence="3" id="KW-0804">Transcription</keyword>
<evidence type="ECO:0000256" key="4">
    <source>
        <dbReference type="ARBA" id="ARBA00023242"/>
    </source>
</evidence>
<reference evidence="8 9" key="1">
    <citation type="submission" date="2024-05" db="EMBL/GenBank/DDBJ databases">
        <authorList>
            <person name="Wallberg A."/>
        </authorList>
    </citation>
    <scope>NUCLEOTIDE SEQUENCE [LARGE SCALE GENOMIC DNA]</scope>
</reference>
<evidence type="ECO:0000256" key="1">
    <source>
        <dbReference type="ARBA" id="ARBA00023015"/>
    </source>
</evidence>
<feature type="non-terminal residue" evidence="8">
    <location>
        <position position="1"/>
    </location>
</feature>
<evidence type="ECO:0000256" key="5">
    <source>
        <dbReference type="PROSITE-ProRule" id="PRU00201"/>
    </source>
</evidence>
<evidence type="ECO:0000259" key="7">
    <source>
        <dbReference type="PROSITE" id="PS50252"/>
    </source>
</evidence>
<evidence type="ECO:0000256" key="3">
    <source>
        <dbReference type="ARBA" id="ARBA00023163"/>
    </source>
</evidence>
<dbReference type="InterPro" id="IPR001699">
    <property type="entry name" value="TF_T-box"/>
</dbReference>
<comment type="caution">
    <text evidence="8">The sequence shown here is derived from an EMBL/GenBank/DDBJ whole genome shotgun (WGS) entry which is preliminary data.</text>
</comment>
<dbReference type="PROSITE" id="PS50252">
    <property type="entry name" value="TBOX_3"/>
    <property type="match status" value="1"/>
</dbReference>
<evidence type="ECO:0000256" key="2">
    <source>
        <dbReference type="ARBA" id="ARBA00023125"/>
    </source>
</evidence>
<keyword evidence="2 5" id="KW-0238">DNA-binding</keyword>
<protein>
    <recommendedName>
        <fullName evidence="7">T-box domain-containing protein</fullName>
    </recommendedName>
</protein>
<evidence type="ECO:0000313" key="9">
    <source>
        <dbReference type="Proteomes" id="UP001497623"/>
    </source>
</evidence>
<proteinExistence type="predicted"/>
<dbReference type="GO" id="GO:0000981">
    <property type="term" value="F:DNA-binding transcription factor activity, RNA polymerase II-specific"/>
    <property type="evidence" value="ECO:0007669"/>
    <property type="project" value="TreeGrafter"/>
</dbReference>
<dbReference type="GO" id="GO:0005634">
    <property type="term" value="C:nucleus"/>
    <property type="evidence" value="ECO:0007669"/>
    <property type="project" value="UniProtKB-SubCell"/>
</dbReference>
<dbReference type="PANTHER" id="PTHR11267:SF207">
    <property type="entry name" value="OVER COMPENSATING MALES, ISOFORM A"/>
    <property type="match status" value="1"/>
</dbReference>
<feature type="domain" description="T-box" evidence="7">
    <location>
        <begin position="1"/>
        <end position="77"/>
    </location>
</feature>
<dbReference type="GO" id="GO:0000978">
    <property type="term" value="F:RNA polymerase II cis-regulatory region sequence-specific DNA binding"/>
    <property type="evidence" value="ECO:0007669"/>
    <property type="project" value="InterPro"/>
</dbReference>
<comment type="caution">
    <text evidence="5">Lacks conserved residue(s) required for the propagation of feature annotation.</text>
</comment>
<feature type="region of interest" description="Disordered" evidence="6">
    <location>
        <begin position="70"/>
        <end position="121"/>
    </location>
</feature>
<dbReference type="InterPro" id="IPR036960">
    <property type="entry name" value="T-box_sf"/>
</dbReference>
<comment type="subcellular location">
    <subcellularLocation>
        <location evidence="5">Nucleus</location>
    </subcellularLocation>
</comment>
<dbReference type="Proteomes" id="UP001497623">
    <property type="component" value="Unassembled WGS sequence"/>
</dbReference>
<sequence length="270" mass="28927">QICLHSMQKYRPEVWVQELGVAGSGSAWPELLGTLDTTVAHRASFPQTTFITVTAYQNQQITRLKIDSNPFAKGFRDSNKNKDGSERRHPNSKLRVEDMGSRSSPGPSGMPPQGVQYLPPHLPQGYPLLHSVALPPTSAAAAAMSLPPHLLSHHLLPPPPHGAVEGTHAHPGATLGLPPPWHYAHHTYFRYQWPGPPYVVVPPGVPHQQAVAVPSTTLVPSPSPGASSTGPPIVHEPGTSSTTSEHNVLNLTKLNNVKAEGDQADLDPSS</sequence>
<dbReference type="GO" id="GO:0001708">
    <property type="term" value="P:cell fate specification"/>
    <property type="evidence" value="ECO:0007669"/>
    <property type="project" value="TreeGrafter"/>
</dbReference>
<dbReference type="GO" id="GO:0045893">
    <property type="term" value="P:positive regulation of DNA-templated transcription"/>
    <property type="evidence" value="ECO:0007669"/>
    <property type="project" value="InterPro"/>
</dbReference>
<feature type="compositionally biased region" description="Basic and acidic residues" evidence="6">
    <location>
        <begin position="74"/>
        <end position="100"/>
    </location>
</feature>
<dbReference type="InterPro" id="IPR008967">
    <property type="entry name" value="p53-like_TF_DNA-bd_sf"/>
</dbReference>
<dbReference type="SUPFAM" id="SSF49417">
    <property type="entry name" value="p53-like transcription factors"/>
    <property type="match status" value="1"/>
</dbReference>
<evidence type="ECO:0000313" key="8">
    <source>
        <dbReference type="EMBL" id="CAL4137433.1"/>
    </source>
</evidence>
<name>A0AAV2RQ94_MEGNR</name>
<feature type="compositionally biased region" description="Low complexity" evidence="6">
    <location>
        <begin position="215"/>
        <end position="232"/>
    </location>
</feature>
<keyword evidence="1" id="KW-0805">Transcription regulation</keyword>
<accession>A0AAV2RQ94</accession>
<dbReference type="GO" id="GO:0000785">
    <property type="term" value="C:chromatin"/>
    <property type="evidence" value="ECO:0007669"/>
    <property type="project" value="TreeGrafter"/>
</dbReference>
<feature type="compositionally biased region" description="Low complexity" evidence="6">
    <location>
        <begin position="101"/>
        <end position="114"/>
    </location>
</feature>
<dbReference type="AlphaFoldDB" id="A0AAV2RQ94"/>
<feature type="compositionally biased region" description="Low complexity" evidence="6">
    <location>
        <begin position="247"/>
        <end position="258"/>
    </location>
</feature>
<dbReference type="PANTHER" id="PTHR11267">
    <property type="entry name" value="T-BOX PROTEIN-RELATED"/>
    <property type="match status" value="1"/>
</dbReference>